<evidence type="ECO:0000313" key="8">
    <source>
        <dbReference type="Proteomes" id="UP001319180"/>
    </source>
</evidence>
<evidence type="ECO:0000256" key="2">
    <source>
        <dbReference type="ARBA" id="ARBA00022598"/>
    </source>
</evidence>
<keyword evidence="8" id="KW-1185">Reference proteome</keyword>
<dbReference type="AlphaFoldDB" id="A0AAP2D8A0"/>
<keyword evidence="2 7" id="KW-0436">Ligase</keyword>
<dbReference type="Gene3D" id="3.40.50.12780">
    <property type="entry name" value="N-terminal domain of ligase-like"/>
    <property type="match status" value="1"/>
</dbReference>
<dbReference type="InterPro" id="IPR005914">
    <property type="entry name" value="Acac_CoA_synth"/>
</dbReference>
<evidence type="ECO:0000259" key="5">
    <source>
        <dbReference type="Pfam" id="PF00501"/>
    </source>
</evidence>
<dbReference type="EMBL" id="JAHESC010000015">
    <property type="protein sequence ID" value="MBT1687298.1"/>
    <property type="molecule type" value="Genomic_DNA"/>
</dbReference>
<dbReference type="PANTHER" id="PTHR42921">
    <property type="entry name" value="ACETOACETYL-COA SYNTHETASE"/>
    <property type="match status" value="1"/>
</dbReference>
<dbReference type="GO" id="GO:0005524">
    <property type="term" value="F:ATP binding"/>
    <property type="evidence" value="ECO:0007669"/>
    <property type="project" value="UniProtKB-KW"/>
</dbReference>
<name>A0AAP2D8A0_9BACT</name>
<dbReference type="CDD" id="cd05943">
    <property type="entry name" value="AACS"/>
    <property type="match status" value="1"/>
</dbReference>
<protein>
    <submittedName>
        <fullName evidence="7">Acetoacetate--CoA ligase</fullName>
        <ecNumber evidence="7">6.2.1.16</ecNumber>
    </submittedName>
</protein>
<dbReference type="PANTHER" id="PTHR42921:SF1">
    <property type="entry name" value="ACETOACETYL-COA SYNTHETASE"/>
    <property type="match status" value="1"/>
</dbReference>
<evidence type="ECO:0000313" key="7">
    <source>
        <dbReference type="EMBL" id="MBT1687298.1"/>
    </source>
</evidence>
<dbReference type="EC" id="6.2.1.16" evidence="7"/>
<accession>A0AAP2D8A0</accession>
<dbReference type="NCBIfam" id="NF002937">
    <property type="entry name" value="PRK03584.1"/>
    <property type="match status" value="1"/>
</dbReference>
<dbReference type="Pfam" id="PF00501">
    <property type="entry name" value="AMP-binding"/>
    <property type="match status" value="1"/>
</dbReference>
<comment type="similarity">
    <text evidence="1">Belongs to the ATP-dependent AMP-binding enzyme family.</text>
</comment>
<dbReference type="PROSITE" id="PS00455">
    <property type="entry name" value="AMP_BINDING"/>
    <property type="match status" value="1"/>
</dbReference>
<reference evidence="7 8" key="1">
    <citation type="submission" date="2021-05" db="EMBL/GenBank/DDBJ databases">
        <title>A Polyphasic approach of four new species of the genus Ohtaekwangia: Ohtaekwangia histidinii sp. nov., Ohtaekwangia cretensis sp. nov., Ohtaekwangia indiensis sp. nov., Ohtaekwangia reichenbachii sp. nov. from diverse environment.</title>
        <authorList>
            <person name="Octaviana S."/>
        </authorList>
    </citation>
    <scope>NUCLEOTIDE SEQUENCE [LARGE SCALE GENOMIC DNA]</scope>
    <source>
        <strain evidence="7 8">PWU37</strain>
    </source>
</reference>
<evidence type="ECO:0000256" key="1">
    <source>
        <dbReference type="ARBA" id="ARBA00006432"/>
    </source>
</evidence>
<gene>
    <name evidence="7" type="ORF">KK078_12065</name>
</gene>
<feature type="domain" description="Acetyl-coenzyme A synthetase N-terminal" evidence="6">
    <location>
        <begin position="51"/>
        <end position="105"/>
    </location>
</feature>
<sequence length="663" mass="73770">MPCACCKNSNAYPNPSMQPLWIPSEETIQQSNLLRYTQWLTRTRGLSFAAYDALWQWSTAQAGDFWQSLWEYFDIQHDGSYQHAVTGTMPRAQWFEGTRLNYAEHIFRRASDAHPAIVFQREGGALHETSWATLRGQVASLQQFFRVQNVTPGDRIAAYMPGIPEASAAFLATSALGAVWSSCSPDFGTPAVIDRFAQIEPKILVAVDAYTYGGKTFDKRSVVQELVDALPSLQCVILLSAHPEPPTLAKPVVSWRDVTKPTDAALQFVRVPFSHPLWILYSSGTTGLPKAIVQGHGGILLEHLKYGTFHNDFKPGERCFWYTTTGWMMWNYIHGSLLARGTMVLYDGSPGYPDLNVLWKFAAQARIHHFGTSAGFILACIKAGIHPAELGDLSALRSVSSTGSTLPPEGFEWIYRTVKHDLWLASMSGGTDVCSAFVGGNPTLPVYTGEIQCRALGCSLEAWSEDGRPLLDEVGEMVITRPMPSMPVYFWNDPDFTRYTESYFDMYPGTWRHGDWIQITPHQGVIIYGRSDATLNRGGVRIGTSEIYRAVDKVKEVKDSLVICLEKSGGEFWMPLFVVMQDGVALTDDIRKKINTAIRTDYSPRHVPDEIIAVPDVPYTISGKKTETPVKKILLGKDPKAVLNTGSLKNPASMDFFLGLVKK</sequence>
<dbReference type="Gene3D" id="3.30.300.30">
    <property type="match status" value="1"/>
</dbReference>
<comment type="caution">
    <text evidence="7">The sequence shown here is derived from an EMBL/GenBank/DDBJ whole genome shotgun (WGS) entry which is preliminary data.</text>
</comment>
<keyword evidence="4" id="KW-0067">ATP-binding</keyword>
<organism evidence="7 8">
    <name type="scientific">Dawidia soli</name>
    <dbReference type="NCBI Taxonomy" id="2782352"/>
    <lineage>
        <taxon>Bacteria</taxon>
        <taxon>Pseudomonadati</taxon>
        <taxon>Bacteroidota</taxon>
        <taxon>Cytophagia</taxon>
        <taxon>Cytophagales</taxon>
        <taxon>Chryseotaleaceae</taxon>
        <taxon>Dawidia</taxon>
    </lineage>
</organism>
<dbReference type="InterPro" id="IPR045851">
    <property type="entry name" value="AMP-bd_C_sf"/>
</dbReference>
<dbReference type="InterPro" id="IPR020845">
    <property type="entry name" value="AMP-binding_CS"/>
</dbReference>
<dbReference type="Pfam" id="PF16177">
    <property type="entry name" value="ACAS_N"/>
    <property type="match status" value="1"/>
</dbReference>
<evidence type="ECO:0000256" key="3">
    <source>
        <dbReference type="ARBA" id="ARBA00022741"/>
    </source>
</evidence>
<evidence type="ECO:0000259" key="6">
    <source>
        <dbReference type="Pfam" id="PF16177"/>
    </source>
</evidence>
<dbReference type="InterPro" id="IPR000873">
    <property type="entry name" value="AMP-dep_synth/lig_dom"/>
</dbReference>
<dbReference type="SUPFAM" id="SSF56801">
    <property type="entry name" value="Acetyl-CoA synthetase-like"/>
    <property type="match status" value="1"/>
</dbReference>
<dbReference type="InterPro" id="IPR042099">
    <property type="entry name" value="ANL_N_sf"/>
</dbReference>
<feature type="domain" description="AMP-dependent synthetase/ligase" evidence="5">
    <location>
        <begin position="113"/>
        <end position="483"/>
    </location>
</feature>
<dbReference type="NCBIfam" id="TIGR01217">
    <property type="entry name" value="ac_ac_CoA_syn"/>
    <property type="match status" value="1"/>
</dbReference>
<proteinExistence type="inferred from homology"/>
<dbReference type="GO" id="GO:0006629">
    <property type="term" value="P:lipid metabolic process"/>
    <property type="evidence" value="ECO:0007669"/>
    <property type="project" value="InterPro"/>
</dbReference>
<evidence type="ECO:0000256" key="4">
    <source>
        <dbReference type="ARBA" id="ARBA00022840"/>
    </source>
</evidence>
<dbReference type="InterPro" id="IPR032387">
    <property type="entry name" value="ACAS_N"/>
</dbReference>
<dbReference type="Proteomes" id="UP001319180">
    <property type="component" value="Unassembled WGS sequence"/>
</dbReference>
<dbReference type="GO" id="GO:0030729">
    <property type="term" value="F:acetoacetate-CoA ligase activity"/>
    <property type="evidence" value="ECO:0007669"/>
    <property type="project" value="UniProtKB-EC"/>
</dbReference>
<keyword evidence="3" id="KW-0547">Nucleotide-binding</keyword>